<dbReference type="Gene3D" id="3.40.50.1580">
    <property type="entry name" value="Nucleoside phosphorylase domain"/>
    <property type="match status" value="1"/>
</dbReference>
<dbReference type="NCBIfam" id="TIGR01697">
    <property type="entry name" value="PNPH-PUNA-XAPA"/>
    <property type="match status" value="1"/>
</dbReference>
<evidence type="ECO:0000256" key="5">
    <source>
        <dbReference type="ARBA" id="ARBA00013834"/>
    </source>
</evidence>
<keyword evidence="16" id="KW-1185">Reference proteome</keyword>
<organism evidence="15 16">
    <name type="scientific">Sinanodonta woodiana</name>
    <name type="common">Chinese pond mussel</name>
    <name type="synonym">Anodonta woodiana</name>
    <dbReference type="NCBI Taxonomy" id="1069815"/>
    <lineage>
        <taxon>Eukaryota</taxon>
        <taxon>Metazoa</taxon>
        <taxon>Spiralia</taxon>
        <taxon>Lophotrochozoa</taxon>
        <taxon>Mollusca</taxon>
        <taxon>Bivalvia</taxon>
        <taxon>Autobranchia</taxon>
        <taxon>Heteroconchia</taxon>
        <taxon>Palaeoheterodonta</taxon>
        <taxon>Unionida</taxon>
        <taxon>Unionoidea</taxon>
        <taxon>Unionidae</taxon>
        <taxon>Unioninae</taxon>
        <taxon>Sinanodonta</taxon>
    </lineage>
</organism>
<evidence type="ECO:0000256" key="7">
    <source>
        <dbReference type="ARBA" id="ARBA00022679"/>
    </source>
</evidence>
<keyword evidence="7 13" id="KW-0808">Transferase</keyword>
<dbReference type="Proteomes" id="UP001634394">
    <property type="component" value="Unassembled WGS sequence"/>
</dbReference>
<evidence type="ECO:0000256" key="1">
    <source>
        <dbReference type="ARBA" id="ARBA00005058"/>
    </source>
</evidence>
<evidence type="ECO:0000256" key="3">
    <source>
        <dbReference type="ARBA" id="ARBA00011233"/>
    </source>
</evidence>
<dbReference type="PANTHER" id="PTHR11904">
    <property type="entry name" value="METHYLTHIOADENOSINE/PURINE NUCLEOSIDE PHOSPHORYLASE"/>
    <property type="match status" value="1"/>
</dbReference>
<gene>
    <name evidence="15" type="ORF">ACJMK2_036216</name>
</gene>
<dbReference type="NCBIfam" id="TIGR01700">
    <property type="entry name" value="PNPH"/>
    <property type="match status" value="1"/>
</dbReference>
<feature type="domain" description="Nucleoside phosphorylase" evidence="14">
    <location>
        <begin position="26"/>
        <end position="271"/>
    </location>
</feature>
<evidence type="ECO:0000256" key="4">
    <source>
        <dbReference type="ARBA" id="ARBA00011886"/>
    </source>
</evidence>
<comment type="similarity">
    <text evidence="2 13">Belongs to the PNP/MTAP phosphorylase family.</text>
</comment>
<protein>
    <recommendedName>
        <fullName evidence="5 13">Purine nucleoside phosphorylase</fullName>
        <ecNumber evidence="4 13">2.4.2.1</ecNumber>
    </recommendedName>
    <alternativeName>
        <fullName evidence="13">Inosine-guanosine phosphorylase</fullName>
    </alternativeName>
</protein>
<accession>A0ABD3WKM5</accession>
<sequence>MGEGPSYDDIQRISAFILMRTEHRPKLGIVCGSGLGGLGELVEDANVIPYNEIPMFPASTVPGHMGKLVFGILKGKTVVLMRGRFHNYEGYPMWKTTIPIRVMKALGVQTLFLTNAAGGLNPNFNVGDIMIIRDHIDLPGLTGECVLRGANDERFGPRFLATVDTYDRELSELAKSAATELGLHEILREGTYIMIGGPTFETVAESKLLRNFGGDAVGMSTVAESIVGRHMGMRVFGMSLITDMCSLSYDEKKCTTHQDVLAIGEKRAGDLQKLASLIVEKMTL</sequence>
<dbReference type="PROSITE" id="PS01240">
    <property type="entry name" value="PNP_MTAP_2"/>
    <property type="match status" value="1"/>
</dbReference>
<dbReference type="InterPro" id="IPR018099">
    <property type="entry name" value="Purine_phosphorylase-2_CS"/>
</dbReference>
<evidence type="ECO:0000256" key="12">
    <source>
        <dbReference type="ARBA" id="ARBA00023970"/>
    </source>
</evidence>
<dbReference type="EC" id="2.4.2.1" evidence="4 13"/>
<comment type="catalytic activity">
    <reaction evidence="10">
        <text>2'-deoxyguanosine + phosphate = 2-deoxy-alpha-D-ribose 1-phosphate + guanine</text>
        <dbReference type="Rhea" id="RHEA:27738"/>
        <dbReference type="ChEBI" id="CHEBI:16235"/>
        <dbReference type="ChEBI" id="CHEBI:17172"/>
        <dbReference type="ChEBI" id="CHEBI:43474"/>
        <dbReference type="ChEBI" id="CHEBI:57259"/>
        <dbReference type="EC" id="2.4.2.1"/>
    </reaction>
</comment>
<evidence type="ECO:0000256" key="13">
    <source>
        <dbReference type="PIRNR" id="PIRNR000477"/>
    </source>
</evidence>
<comment type="function">
    <text evidence="13">The purine nucleoside phosphorylases catalyze the phosphorolytic breakdown of the N-glycosidic bond in the beta-(deoxy)ribonucleoside molecules, with the formation of the corresponding free purine bases and pentose-1-phosphate.</text>
</comment>
<evidence type="ECO:0000256" key="2">
    <source>
        <dbReference type="ARBA" id="ARBA00006751"/>
    </source>
</evidence>
<dbReference type="GO" id="GO:0006166">
    <property type="term" value="P:purine ribonucleoside salvage"/>
    <property type="evidence" value="ECO:0007669"/>
    <property type="project" value="UniProtKB-KW"/>
</dbReference>
<reference evidence="15 16" key="1">
    <citation type="submission" date="2024-11" db="EMBL/GenBank/DDBJ databases">
        <title>Chromosome-level genome assembly of the freshwater bivalve Anodonta woodiana.</title>
        <authorList>
            <person name="Chen X."/>
        </authorList>
    </citation>
    <scope>NUCLEOTIDE SEQUENCE [LARGE SCALE GENOMIC DNA]</scope>
    <source>
        <strain evidence="15">MN2024</strain>
        <tissue evidence="15">Gills</tissue>
    </source>
</reference>
<dbReference type="FunFam" id="3.40.50.1580:FF:000004">
    <property type="entry name" value="Purine nucleoside phosphorylase"/>
    <property type="match status" value="1"/>
</dbReference>
<keyword evidence="6 13" id="KW-0328">Glycosyltransferase</keyword>
<proteinExistence type="inferred from homology"/>
<evidence type="ECO:0000256" key="11">
    <source>
        <dbReference type="ARBA" id="ARBA00023950"/>
    </source>
</evidence>
<comment type="catalytic activity">
    <reaction evidence="9">
        <text>inosine + phosphate = alpha-D-ribose 1-phosphate + hypoxanthine</text>
        <dbReference type="Rhea" id="RHEA:27646"/>
        <dbReference type="ChEBI" id="CHEBI:17368"/>
        <dbReference type="ChEBI" id="CHEBI:17596"/>
        <dbReference type="ChEBI" id="CHEBI:43474"/>
        <dbReference type="ChEBI" id="CHEBI:57720"/>
        <dbReference type="EC" id="2.4.2.1"/>
    </reaction>
</comment>
<dbReference type="EMBL" id="JBJQND010000006">
    <property type="protein sequence ID" value="KAL3873055.1"/>
    <property type="molecule type" value="Genomic_DNA"/>
</dbReference>
<dbReference type="InterPro" id="IPR035994">
    <property type="entry name" value="Nucleoside_phosphorylase_sf"/>
</dbReference>
<dbReference type="InterPro" id="IPR011270">
    <property type="entry name" value="Pur_Nuc_Pase_Ino/Guo-sp"/>
</dbReference>
<dbReference type="Pfam" id="PF01048">
    <property type="entry name" value="PNP_UDP_1"/>
    <property type="match status" value="1"/>
</dbReference>
<comment type="caution">
    <text evidence="15">The sequence shown here is derived from an EMBL/GenBank/DDBJ whole genome shotgun (WGS) entry which is preliminary data.</text>
</comment>
<comment type="subunit">
    <text evidence="3">Homotrimer.</text>
</comment>
<comment type="catalytic activity">
    <reaction evidence="11">
        <text>2'-deoxyinosine + phosphate = 2-deoxy-alpha-D-ribose 1-phosphate + hypoxanthine</text>
        <dbReference type="Rhea" id="RHEA:27750"/>
        <dbReference type="ChEBI" id="CHEBI:17368"/>
        <dbReference type="ChEBI" id="CHEBI:28997"/>
        <dbReference type="ChEBI" id="CHEBI:43474"/>
        <dbReference type="ChEBI" id="CHEBI:57259"/>
        <dbReference type="EC" id="2.4.2.1"/>
    </reaction>
</comment>
<evidence type="ECO:0000256" key="8">
    <source>
        <dbReference type="ARBA" id="ARBA00022726"/>
    </source>
</evidence>
<dbReference type="PANTHER" id="PTHR11904:SF9">
    <property type="entry name" value="PURINE NUCLEOSIDE PHOSPHORYLASE-RELATED"/>
    <property type="match status" value="1"/>
</dbReference>
<evidence type="ECO:0000313" key="16">
    <source>
        <dbReference type="Proteomes" id="UP001634394"/>
    </source>
</evidence>
<evidence type="ECO:0000256" key="9">
    <source>
        <dbReference type="ARBA" id="ARBA00023918"/>
    </source>
</evidence>
<dbReference type="SUPFAM" id="SSF53167">
    <property type="entry name" value="Purine and uridine phosphorylases"/>
    <property type="match status" value="1"/>
</dbReference>
<evidence type="ECO:0000259" key="14">
    <source>
        <dbReference type="Pfam" id="PF01048"/>
    </source>
</evidence>
<dbReference type="InterPro" id="IPR011268">
    <property type="entry name" value="Purine_phosphorylase"/>
</dbReference>
<dbReference type="PIRSF" id="PIRSF000477">
    <property type="entry name" value="PurNPase"/>
    <property type="match status" value="1"/>
</dbReference>
<comment type="catalytic activity">
    <reaction evidence="12">
        <text>guanosine + phosphate = alpha-D-ribose 1-phosphate + guanine</text>
        <dbReference type="Rhea" id="RHEA:13233"/>
        <dbReference type="ChEBI" id="CHEBI:16235"/>
        <dbReference type="ChEBI" id="CHEBI:16750"/>
        <dbReference type="ChEBI" id="CHEBI:43474"/>
        <dbReference type="ChEBI" id="CHEBI:57720"/>
        <dbReference type="EC" id="2.4.2.1"/>
    </reaction>
</comment>
<keyword evidence="8" id="KW-0660">Purine salvage</keyword>
<dbReference type="NCBIfam" id="NF006054">
    <property type="entry name" value="PRK08202.1"/>
    <property type="match status" value="1"/>
</dbReference>
<evidence type="ECO:0000313" key="15">
    <source>
        <dbReference type="EMBL" id="KAL3873055.1"/>
    </source>
</evidence>
<dbReference type="InterPro" id="IPR000845">
    <property type="entry name" value="Nucleoside_phosphorylase_d"/>
</dbReference>
<dbReference type="AlphaFoldDB" id="A0ABD3WKM5"/>
<comment type="pathway">
    <text evidence="1 13">Purine metabolism; purine nucleoside salvage.</text>
</comment>
<dbReference type="GO" id="GO:0004731">
    <property type="term" value="F:purine-nucleoside phosphorylase activity"/>
    <property type="evidence" value="ECO:0007669"/>
    <property type="project" value="UniProtKB-EC"/>
</dbReference>
<dbReference type="CDD" id="cd09009">
    <property type="entry name" value="PNP-EcPNPII_like"/>
    <property type="match status" value="1"/>
</dbReference>
<evidence type="ECO:0000256" key="6">
    <source>
        <dbReference type="ARBA" id="ARBA00022676"/>
    </source>
</evidence>
<name>A0ABD3WKM5_SINWO</name>
<evidence type="ECO:0000256" key="10">
    <source>
        <dbReference type="ARBA" id="ARBA00023929"/>
    </source>
</evidence>